<dbReference type="SMART" id="SM00233">
    <property type="entry name" value="PH"/>
    <property type="match status" value="1"/>
</dbReference>
<dbReference type="InterPro" id="IPR041680">
    <property type="entry name" value="PH_8"/>
</dbReference>
<dbReference type="GO" id="GO:0097038">
    <property type="term" value="C:perinuclear endoplasmic reticulum"/>
    <property type="evidence" value="ECO:0007669"/>
    <property type="project" value="TreeGrafter"/>
</dbReference>
<dbReference type="InterPro" id="IPR011993">
    <property type="entry name" value="PH-like_dom_sf"/>
</dbReference>
<keyword evidence="3" id="KW-0813">Transport</keyword>
<sequence>MDTVEVHSKDFVIKWINVPGDSIVEFQVRPLKKSINFSFYKKNGDESSVSSLSRLQENNGSLCLSTTTNGSSSVNASTDLLVPPSLPTEAGAGASSSRLRSDSVNSVQRVPPPYRRASRSSVTVSSQLSLSNLVLIKDYFKLVADEFVHGKLEVGPGTYGFMFDNTFSKTTAKKVFFDCSVIPKSVPTPAPSSSSNSVLFSVDLSATKSHTSLGAFRPKDSDVLQSMLLKKRRRKKLQGFVKRYFVLNFTTGNLSYYKPNDNKLRGQMPIKLAIVSANSSTNEIIVDSGMEVWYLKALDKNDFKIWVNAFNEVKDEEKDDISNQKSGTRVPEAEIRSLLVKISNKLSELKTTVGVSSTEQIQQQLFDTHGELLDVLKYFEDDKSASGSGSGLGDGISIFSLGEFYDAQEQFYSSVVLLNEDEEETQEQPTTSSNGLKDIKEEDEPVVSDDDGDSSSECDSESDVAEETVPEPTIAYKEDDCDYTLFPLPHLTVVREIDIPKCTHTPPSILSFVRKNVGKDLASIAMPVTFNEPLTILQKFAELVEYCDVITNALLADFPPDSGEKILRIATFAVSYLSSMRVKERNVRKPFNPLLGETFELVREDFGIRLVAEKVSHRPPVFAYHVEHESWLLTFSPSPEQKFWGKNFEVTTKGTCKLTDKVTGEVYTWNQARTLIKNIIAGEKYSEPTDSMTIKSSSGLKAVVEFAKAGMFSGRSEDLTINAFNSSKEKLNYSVSGKWTEKLILKTTTTEKVIWEVGKLLPEASKRYGLTEFAASLNLVTPLETNSLPPTDSRLRPDMKVYISGDIEKAEELKIKLEEDQRTRRKEYESSNEEHVPRFFKHVGGGSPDTGEWVYKTGENSYWNRRKNNEWSDLVKMW</sequence>
<dbReference type="Gene3D" id="2.30.29.30">
    <property type="entry name" value="Pleckstrin-homology domain (PH domain)/Phosphotyrosine-binding domain (PTB)"/>
    <property type="match status" value="1"/>
</dbReference>
<accession>A0A9P8AHC3</accession>
<feature type="compositionally biased region" description="Acidic residues" evidence="9">
    <location>
        <begin position="441"/>
        <end position="469"/>
    </location>
</feature>
<reference evidence="11" key="1">
    <citation type="submission" date="2021-03" db="EMBL/GenBank/DDBJ databases">
        <authorList>
            <person name="Palmer J.M."/>
        </authorList>
    </citation>
    <scope>NUCLEOTIDE SEQUENCE</scope>
    <source>
        <strain evidence="11">ARV_011</strain>
    </source>
</reference>
<feature type="domain" description="PH" evidence="10">
    <location>
        <begin position="222"/>
        <end position="315"/>
    </location>
</feature>
<dbReference type="InterPro" id="IPR000648">
    <property type="entry name" value="Oxysterol-bd"/>
</dbReference>
<evidence type="ECO:0000256" key="6">
    <source>
        <dbReference type="ARBA" id="ARBA00023055"/>
    </source>
</evidence>
<dbReference type="Gene3D" id="3.30.70.3490">
    <property type="match status" value="1"/>
</dbReference>
<dbReference type="InterPro" id="IPR037239">
    <property type="entry name" value="OSBP_sf"/>
</dbReference>
<name>A0A9P8AHC3_9ASCO</name>
<keyword evidence="7" id="KW-0446">Lipid-binding</keyword>
<dbReference type="PROSITE" id="PS01013">
    <property type="entry name" value="OSBP"/>
    <property type="match status" value="1"/>
</dbReference>
<proteinExistence type="inferred from homology"/>
<feature type="compositionally biased region" description="Low complexity" evidence="9">
    <location>
        <begin position="95"/>
        <end position="107"/>
    </location>
</feature>
<comment type="similarity">
    <text evidence="2 8">Belongs to the OSBP family.</text>
</comment>
<keyword evidence="4" id="KW-0963">Cytoplasm</keyword>
<dbReference type="InterPro" id="IPR018494">
    <property type="entry name" value="Oxysterol-bd_CS"/>
</dbReference>
<dbReference type="Pfam" id="PF15409">
    <property type="entry name" value="PH_8"/>
    <property type="match status" value="1"/>
</dbReference>
<keyword evidence="6" id="KW-0445">Lipid transport</keyword>
<comment type="subcellular location">
    <subcellularLocation>
        <location evidence="1">Cytoplasm</location>
    </subcellularLocation>
</comment>
<dbReference type="GeneID" id="66115979"/>
<dbReference type="EMBL" id="JAHMUF010000021">
    <property type="protein sequence ID" value="KAG7191998.1"/>
    <property type="molecule type" value="Genomic_DNA"/>
</dbReference>
<comment type="caution">
    <text evidence="11">The sequence shown here is derived from an EMBL/GenBank/DDBJ whole genome shotgun (WGS) entry which is preliminary data.</text>
</comment>
<evidence type="ECO:0000256" key="9">
    <source>
        <dbReference type="SAM" id="MobiDB-lite"/>
    </source>
</evidence>
<dbReference type="GO" id="GO:0006897">
    <property type="term" value="P:endocytosis"/>
    <property type="evidence" value="ECO:0007669"/>
    <property type="project" value="TreeGrafter"/>
</dbReference>
<dbReference type="PANTHER" id="PTHR10972">
    <property type="entry name" value="OXYSTEROL-BINDING PROTEIN-RELATED"/>
    <property type="match status" value="1"/>
</dbReference>
<evidence type="ECO:0000256" key="4">
    <source>
        <dbReference type="ARBA" id="ARBA00022490"/>
    </source>
</evidence>
<dbReference type="FunFam" id="2.40.160.120:FF:000001">
    <property type="entry name" value="Oxysterol-binding protein"/>
    <property type="match status" value="1"/>
</dbReference>
<dbReference type="GO" id="GO:0034727">
    <property type="term" value="P:piecemeal microautophagy of the nucleus"/>
    <property type="evidence" value="ECO:0007669"/>
    <property type="project" value="TreeGrafter"/>
</dbReference>
<dbReference type="GO" id="GO:0006887">
    <property type="term" value="P:exocytosis"/>
    <property type="evidence" value="ECO:0007669"/>
    <property type="project" value="TreeGrafter"/>
</dbReference>
<dbReference type="RefSeq" id="XP_043047549.1">
    <property type="nucleotide sequence ID" value="XM_043193362.1"/>
</dbReference>
<dbReference type="GO" id="GO:0035621">
    <property type="term" value="P:ER to Golgi ceramide transport"/>
    <property type="evidence" value="ECO:0007669"/>
    <property type="project" value="TreeGrafter"/>
</dbReference>
<evidence type="ECO:0000313" key="12">
    <source>
        <dbReference type="Proteomes" id="UP000790833"/>
    </source>
</evidence>
<dbReference type="InterPro" id="IPR036598">
    <property type="entry name" value="GOLD_dom_sf"/>
</dbReference>
<keyword evidence="5" id="KW-0597">Phosphoprotein</keyword>
<evidence type="ECO:0000259" key="10">
    <source>
        <dbReference type="PROSITE" id="PS50003"/>
    </source>
</evidence>
<dbReference type="AlphaFoldDB" id="A0A9P8AHC3"/>
<evidence type="ECO:0000256" key="7">
    <source>
        <dbReference type="ARBA" id="ARBA00023121"/>
    </source>
</evidence>
<dbReference type="PROSITE" id="PS50003">
    <property type="entry name" value="PH_DOMAIN"/>
    <property type="match status" value="1"/>
</dbReference>
<protein>
    <recommendedName>
        <fullName evidence="10">PH domain-containing protein</fullName>
    </recommendedName>
</protein>
<evidence type="ECO:0000256" key="3">
    <source>
        <dbReference type="ARBA" id="ARBA00022448"/>
    </source>
</evidence>
<dbReference type="Gene3D" id="2.40.160.120">
    <property type="match status" value="1"/>
</dbReference>
<organism evidence="11 12">
    <name type="scientific">Scheffersomyces spartinae</name>
    <dbReference type="NCBI Taxonomy" id="45513"/>
    <lineage>
        <taxon>Eukaryota</taxon>
        <taxon>Fungi</taxon>
        <taxon>Dikarya</taxon>
        <taxon>Ascomycota</taxon>
        <taxon>Saccharomycotina</taxon>
        <taxon>Pichiomycetes</taxon>
        <taxon>Debaryomycetaceae</taxon>
        <taxon>Scheffersomyces</taxon>
    </lineage>
</organism>
<dbReference type="OrthoDB" id="1854502at2759"/>
<dbReference type="GO" id="GO:0120009">
    <property type="term" value="P:intermembrane lipid transfer"/>
    <property type="evidence" value="ECO:0007669"/>
    <property type="project" value="UniProtKB-ARBA"/>
</dbReference>
<dbReference type="GO" id="GO:0032541">
    <property type="term" value="C:cortical endoplasmic reticulum"/>
    <property type="evidence" value="ECO:0007669"/>
    <property type="project" value="TreeGrafter"/>
</dbReference>
<dbReference type="SUPFAM" id="SSF101576">
    <property type="entry name" value="Supernatant protein factor (SPF), C-terminal domain"/>
    <property type="match status" value="1"/>
</dbReference>
<feature type="region of interest" description="Disordered" evidence="9">
    <location>
        <begin position="90"/>
        <end position="118"/>
    </location>
</feature>
<evidence type="ECO:0000256" key="8">
    <source>
        <dbReference type="RuleBase" id="RU003844"/>
    </source>
</evidence>
<feature type="region of interest" description="Disordered" evidence="9">
    <location>
        <begin position="420"/>
        <end position="473"/>
    </location>
</feature>
<evidence type="ECO:0000313" key="11">
    <source>
        <dbReference type="EMBL" id="KAG7191998.1"/>
    </source>
</evidence>
<dbReference type="Pfam" id="PF01237">
    <property type="entry name" value="Oxysterol_BP"/>
    <property type="match status" value="1"/>
</dbReference>
<dbReference type="GO" id="GO:0005886">
    <property type="term" value="C:plasma membrane"/>
    <property type="evidence" value="ECO:0007669"/>
    <property type="project" value="TreeGrafter"/>
</dbReference>
<dbReference type="SUPFAM" id="SSF144000">
    <property type="entry name" value="Oxysterol-binding protein-like"/>
    <property type="match status" value="1"/>
</dbReference>
<dbReference type="GO" id="GO:0032934">
    <property type="term" value="F:sterol binding"/>
    <property type="evidence" value="ECO:0007669"/>
    <property type="project" value="TreeGrafter"/>
</dbReference>
<dbReference type="InterPro" id="IPR001849">
    <property type="entry name" value="PH_domain"/>
</dbReference>
<keyword evidence="12" id="KW-1185">Reference proteome</keyword>
<dbReference type="PANTHER" id="PTHR10972:SF203">
    <property type="entry name" value="OXYSTEROL-BINDING PROTEIN HOMOLOG 3"/>
    <property type="match status" value="1"/>
</dbReference>
<evidence type="ECO:0000256" key="2">
    <source>
        <dbReference type="ARBA" id="ARBA00008842"/>
    </source>
</evidence>
<evidence type="ECO:0000256" key="5">
    <source>
        <dbReference type="ARBA" id="ARBA00022553"/>
    </source>
</evidence>
<evidence type="ECO:0000256" key="1">
    <source>
        <dbReference type="ARBA" id="ARBA00004496"/>
    </source>
</evidence>
<dbReference type="Proteomes" id="UP000790833">
    <property type="component" value="Unassembled WGS sequence"/>
</dbReference>
<dbReference type="GO" id="GO:0030011">
    <property type="term" value="P:maintenance of cell polarity"/>
    <property type="evidence" value="ECO:0007669"/>
    <property type="project" value="TreeGrafter"/>
</dbReference>
<dbReference type="GO" id="GO:0005829">
    <property type="term" value="C:cytosol"/>
    <property type="evidence" value="ECO:0007669"/>
    <property type="project" value="TreeGrafter"/>
</dbReference>
<gene>
    <name evidence="11" type="ORF">KQ657_002605</name>
</gene>
<dbReference type="SUPFAM" id="SSF50729">
    <property type="entry name" value="PH domain-like"/>
    <property type="match status" value="1"/>
</dbReference>